<gene>
    <name evidence="1" type="ORF">NZH93_39195</name>
</gene>
<reference evidence="1" key="1">
    <citation type="submission" date="2022-08" db="EMBL/GenBank/DDBJ databases">
        <authorList>
            <person name="Tistechok S."/>
            <person name="Samborskyy M."/>
            <person name="Roman I."/>
        </authorList>
    </citation>
    <scope>NUCLEOTIDE SEQUENCE</scope>
    <source>
        <strain evidence="1">DSM 103496</strain>
    </source>
</reference>
<name>A0A9X3AKH9_9PSEU</name>
<organism evidence="1 2">
    <name type="scientific">Umezawaea endophytica</name>
    <dbReference type="NCBI Taxonomy" id="1654476"/>
    <lineage>
        <taxon>Bacteria</taxon>
        <taxon>Bacillati</taxon>
        <taxon>Actinomycetota</taxon>
        <taxon>Actinomycetes</taxon>
        <taxon>Pseudonocardiales</taxon>
        <taxon>Pseudonocardiaceae</taxon>
        <taxon>Umezawaea</taxon>
    </lineage>
</organism>
<dbReference type="Proteomes" id="UP001141259">
    <property type="component" value="Unassembled WGS sequence"/>
</dbReference>
<protein>
    <submittedName>
        <fullName evidence="1">Uncharacterized protein</fullName>
    </submittedName>
</protein>
<proteinExistence type="predicted"/>
<evidence type="ECO:0000313" key="2">
    <source>
        <dbReference type="Proteomes" id="UP001141259"/>
    </source>
</evidence>
<dbReference type="EMBL" id="JANYMP010000027">
    <property type="protein sequence ID" value="MCS7482910.1"/>
    <property type="molecule type" value="Genomic_DNA"/>
</dbReference>
<dbReference type="AlphaFoldDB" id="A0A9X3AKH9"/>
<comment type="caution">
    <text evidence="1">The sequence shown here is derived from an EMBL/GenBank/DDBJ whole genome shotgun (WGS) entry which is preliminary data.</text>
</comment>
<accession>A0A9X3AKH9</accession>
<dbReference type="RefSeq" id="WP_259628375.1">
    <property type="nucleotide sequence ID" value="NZ_JANYMP010000027.1"/>
</dbReference>
<keyword evidence="2" id="KW-1185">Reference proteome</keyword>
<sequence>MTLEQAATALAVADGSPARARAAKDAMPKALQEAVRLLLAGEPLTPPPDVVRQWRERLVQDGIFPES</sequence>
<evidence type="ECO:0000313" key="1">
    <source>
        <dbReference type="EMBL" id="MCS7482910.1"/>
    </source>
</evidence>